<reference evidence="9 10" key="1">
    <citation type="submission" date="2024-07" db="EMBL/GenBank/DDBJ databases">
        <title>Section-level genome sequencing and comparative genomics of Aspergillus sections Usti and Cavernicolus.</title>
        <authorList>
            <consortium name="Lawrence Berkeley National Laboratory"/>
            <person name="Nybo J.L."/>
            <person name="Vesth T.C."/>
            <person name="Theobald S."/>
            <person name="Frisvad J.C."/>
            <person name="Larsen T.O."/>
            <person name="Kjaerboelling I."/>
            <person name="Rothschild-Mancinelli K."/>
            <person name="Lyhne E.K."/>
            <person name="Kogle M.E."/>
            <person name="Barry K."/>
            <person name="Clum A."/>
            <person name="Na H."/>
            <person name="Ledsgaard L."/>
            <person name="Lin J."/>
            <person name="Lipzen A."/>
            <person name="Kuo A."/>
            <person name="Riley R."/>
            <person name="Mondo S."/>
            <person name="LaButti K."/>
            <person name="Haridas S."/>
            <person name="Pangalinan J."/>
            <person name="Salamov A.A."/>
            <person name="Simmons B.A."/>
            <person name="Magnuson J.K."/>
            <person name="Chen J."/>
            <person name="Drula E."/>
            <person name="Henrissat B."/>
            <person name="Wiebenga A."/>
            <person name="Lubbers R.J."/>
            <person name="Gomes A.C."/>
            <person name="Makela M.R."/>
            <person name="Stajich J."/>
            <person name="Grigoriev I.V."/>
            <person name="Mortensen U.H."/>
            <person name="De vries R.P."/>
            <person name="Baker S.E."/>
            <person name="Andersen M.R."/>
        </authorList>
    </citation>
    <scope>NUCLEOTIDE SEQUENCE [LARGE SCALE GENOMIC DNA]</scope>
    <source>
        <strain evidence="9 10">CBS 600.67</strain>
    </source>
</reference>
<evidence type="ECO:0000313" key="9">
    <source>
        <dbReference type="EMBL" id="KAL2832499.1"/>
    </source>
</evidence>
<feature type="transmembrane region" description="Helical" evidence="7">
    <location>
        <begin position="477"/>
        <end position="496"/>
    </location>
</feature>
<gene>
    <name evidence="9" type="ORF">BDW59DRAFT_180965</name>
</gene>
<sequence length="1033" mass="112112">MQSPRSSITGQLDNELGPPDLEKGCKYADAISMGAGKTLPPPLPDSNDYVVEFNGPNDPTHPLNWRFPVKLYTSLIVCFGTLTASFASAIFAPGTTAASKAFGVSSEVGRLGTTLYVLGFAFGPLVWAPASELVGRRWPLTIGMLGGAIFTVASAVAKDTQTLIICRFFAGVFGASQLSVVPAVLSDIYNNMHRGVAMALYSLTVFVGPFSAPFIGGFVATSSLGWRWTLYIPAVMGFASGALFLIFLKESYAPVLLVSKAADLRKQTGNWGIHAKQDELEVDFGQLWRKYFTRPLAMLVTEPIILLISLYMSFIYGIVYALLEAYPYVFETVYGMAPGIAGLAFIGLIIGQILACGFILSQQAVYAKKLADNHNVPIPEWRLFPATVGAPVFTIGIFWFGWTGFMPSIHWMAPMAAGVFIGFGVLCIFLPCFNYLVDSYLPLAASTVAANIILRSSVAAGFPLFSEQMFANLGVQWAATLLGCLAAVMIPIPFAFRAYGLWLRGKSNNWGYKCVYASSRRSASKTLATPGGPLSTASIDVSSGGGADNRFSNPQSVVRSLAANSGATFVQKIGLKVDPVNAPRWNLFGWNVGARQLSSGLVRPAAGLPIVDIISLGDMTKLAEVYFTKVDPCYGFIGKEAFFESLNARWRTSSTTSIYDAVLAGVGALGLLFSEQTAKVTELLLIEFAKSILENPDACTVPSVDLVTGWMLRVIYMRMTAPPHATWLASSTLMHLIEAAGLHREASDSMAPSTVKCDPDIRRRLVGVAQHQNMWPSYDLGLSRVSLKADLSLPLSPRPGDYTNELLGLLPISASLDPEETQDDSDLQWALVQTLDRIHTQPPSVLGQTNLVLCILRRLHLLNINTSPTIADRVLNLIQRALQSVRSMLDNCCPWQHVANVPFHIITILLEMDTSASLAQLPDAMQTLKLAASTYNTATMREAYATASLLVFLYQQRRTKDARLLGNVLEGDYQEDPSSAAQMPPASPNLEETPLLEELVAGCDMSTLQGFDFEQFLNIDMLRSAQGLDGRLL</sequence>
<dbReference type="InterPro" id="IPR007219">
    <property type="entry name" value="XnlR_reg_dom"/>
</dbReference>
<dbReference type="InterPro" id="IPR036259">
    <property type="entry name" value="MFS_trans_sf"/>
</dbReference>
<dbReference type="CDD" id="cd17323">
    <property type="entry name" value="MFS_Tpo1_MDR_like"/>
    <property type="match status" value="1"/>
</dbReference>
<name>A0ABR4IYW9_9EURO</name>
<dbReference type="SUPFAM" id="SSF103473">
    <property type="entry name" value="MFS general substrate transporter"/>
    <property type="match status" value="1"/>
</dbReference>
<feature type="transmembrane region" description="Helical" evidence="7">
    <location>
        <begin position="162"/>
        <end position="185"/>
    </location>
</feature>
<feature type="transmembrane region" description="Helical" evidence="7">
    <location>
        <begin position="197"/>
        <end position="216"/>
    </location>
</feature>
<dbReference type="Pfam" id="PF07690">
    <property type="entry name" value="MFS_1"/>
    <property type="match status" value="1"/>
</dbReference>
<keyword evidence="3 7" id="KW-1133">Transmembrane helix</keyword>
<keyword evidence="10" id="KW-1185">Reference proteome</keyword>
<evidence type="ECO:0000256" key="1">
    <source>
        <dbReference type="ARBA" id="ARBA00004141"/>
    </source>
</evidence>
<dbReference type="CDD" id="cd12148">
    <property type="entry name" value="fungal_TF_MHR"/>
    <property type="match status" value="1"/>
</dbReference>
<comment type="caution">
    <text evidence="9">The sequence shown here is derived from an EMBL/GenBank/DDBJ whole genome shotgun (WGS) entry which is preliminary data.</text>
</comment>
<dbReference type="EMBL" id="JBFXLS010000006">
    <property type="protein sequence ID" value="KAL2832499.1"/>
    <property type="molecule type" value="Genomic_DNA"/>
</dbReference>
<dbReference type="InterPro" id="IPR020846">
    <property type="entry name" value="MFS_dom"/>
</dbReference>
<dbReference type="Pfam" id="PF04082">
    <property type="entry name" value="Fungal_trans"/>
    <property type="match status" value="1"/>
</dbReference>
<keyword evidence="2 7" id="KW-0812">Transmembrane</keyword>
<comment type="subcellular location">
    <subcellularLocation>
        <location evidence="1">Membrane</location>
        <topology evidence="1">Multi-pass membrane protein</topology>
    </subcellularLocation>
</comment>
<feature type="transmembrane region" description="Helical" evidence="7">
    <location>
        <begin position="137"/>
        <end position="156"/>
    </location>
</feature>
<dbReference type="PROSITE" id="PS50850">
    <property type="entry name" value="MFS"/>
    <property type="match status" value="1"/>
</dbReference>
<feature type="transmembrane region" description="Helical" evidence="7">
    <location>
        <begin position="111"/>
        <end position="130"/>
    </location>
</feature>
<feature type="transmembrane region" description="Helical" evidence="7">
    <location>
        <begin position="335"/>
        <end position="360"/>
    </location>
</feature>
<feature type="transmembrane region" description="Helical" evidence="7">
    <location>
        <begin position="228"/>
        <end position="248"/>
    </location>
</feature>
<evidence type="ECO:0000256" key="2">
    <source>
        <dbReference type="ARBA" id="ARBA00022692"/>
    </source>
</evidence>
<proteinExistence type="predicted"/>
<feature type="transmembrane region" description="Helical" evidence="7">
    <location>
        <begin position="296"/>
        <end position="323"/>
    </location>
</feature>
<keyword evidence="5" id="KW-0539">Nucleus</keyword>
<feature type="region of interest" description="Disordered" evidence="6">
    <location>
        <begin position="1"/>
        <end position="23"/>
    </location>
</feature>
<dbReference type="Proteomes" id="UP001610335">
    <property type="component" value="Unassembled WGS sequence"/>
</dbReference>
<dbReference type="Gene3D" id="1.20.1250.20">
    <property type="entry name" value="MFS general substrate transporter like domains"/>
    <property type="match status" value="1"/>
</dbReference>
<organism evidence="9 10">
    <name type="scientific">Aspergillus cavernicola</name>
    <dbReference type="NCBI Taxonomy" id="176166"/>
    <lineage>
        <taxon>Eukaryota</taxon>
        <taxon>Fungi</taxon>
        <taxon>Dikarya</taxon>
        <taxon>Ascomycota</taxon>
        <taxon>Pezizomycotina</taxon>
        <taxon>Eurotiomycetes</taxon>
        <taxon>Eurotiomycetidae</taxon>
        <taxon>Eurotiales</taxon>
        <taxon>Aspergillaceae</taxon>
        <taxon>Aspergillus</taxon>
        <taxon>Aspergillus subgen. Nidulantes</taxon>
    </lineage>
</organism>
<dbReference type="InterPro" id="IPR011701">
    <property type="entry name" value="MFS"/>
</dbReference>
<accession>A0ABR4IYW9</accession>
<feature type="transmembrane region" description="Helical" evidence="7">
    <location>
        <begin position="408"/>
        <end position="433"/>
    </location>
</feature>
<evidence type="ECO:0000256" key="7">
    <source>
        <dbReference type="SAM" id="Phobius"/>
    </source>
</evidence>
<dbReference type="PANTHER" id="PTHR23502:SF138">
    <property type="entry name" value="MAJOR FACILITATOR SUPERFAMILY (MFS) PROFILE DOMAIN-CONTAINING PROTEIN-RELATED"/>
    <property type="match status" value="1"/>
</dbReference>
<evidence type="ECO:0000313" key="10">
    <source>
        <dbReference type="Proteomes" id="UP001610335"/>
    </source>
</evidence>
<feature type="transmembrane region" description="Helical" evidence="7">
    <location>
        <begin position="71"/>
        <end position="91"/>
    </location>
</feature>
<feature type="transmembrane region" description="Helical" evidence="7">
    <location>
        <begin position="381"/>
        <end position="402"/>
    </location>
</feature>
<dbReference type="PANTHER" id="PTHR23502">
    <property type="entry name" value="MAJOR FACILITATOR SUPERFAMILY"/>
    <property type="match status" value="1"/>
</dbReference>
<evidence type="ECO:0000256" key="3">
    <source>
        <dbReference type="ARBA" id="ARBA00022989"/>
    </source>
</evidence>
<feature type="domain" description="Major facilitator superfamily (MFS) profile" evidence="8">
    <location>
        <begin position="73"/>
        <end position="501"/>
    </location>
</feature>
<keyword evidence="4 7" id="KW-0472">Membrane</keyword>
<evidence type="ECO:0000256" key="5">
    <source>
        <dbReference type="ARBA" id="ARBA00023242"/>
    </source>
</evidence>
<feature type="transmembrane region" description="Helical" evidence="7">
    <location>
        <begin position="440"/>
        <end position="465"/>
    </location>
</feature>
<evidence type="ECO:0000256" key="6">
    <source>
        <dbReference type="SAM" id="MobiDB-lite"/>
    </source>
</evidence>
<evidence type="ECO:0000256" key="4">
    <source>
        <dbReference type="ARBA" id="ARBA00023136"/>
    </source>
</evidence>
<protein>
    <submittedName>
        <fullName evidence="9">Bicyclomycin resistance protein</fullName>
    </submittedName>
</protein>
<feature type="compositionally biased region" description="Polar residues" evidence="6">
    <location>
        <begin position="1"/>
        <end position="12"/>
    </location>
</feature>
<evidence type="ECO:0000259" key="8">
    <source>
        <dbReference type="PROSITE" id="PS50850"/>
    </source>
</evidence>